<dbReference type="InterPro" id="IPR013249">
    <property type="entry name" value="RNA_pol_sigma70_r4_t2"/>
</dbReference>
<evidence type="ECO:0000256" key="5">
    <source>
        <dbReference type="ARBA" id="ARBA00023163"/>
    </source>
</evidence>
<dbReference type="Pfam" id="PF04542">
    <property type="entry name" value="Sigma70_r2"/>
    <property type="match status" value="1"/>
</dbReference>
<sequence>MQPGASRAVDVGTEAEARELAALRAGDEAAFLALVTRNHGPMVRLATTFVRSRGVAEEVVQETWIGVLKGLHQFEGRCSLRAWIYRILVNCAKSRAVREVRSVPMSALGRVDDEDGPAVPAERFRGESERWAGHWSEPPEPWPDARVESGEIAALVAAALETLPEAQRTVMSLRDVDGWEADEVCALLGITEGNQRVLLHRARSKVRAFVEEKVGREGRPS</sequence>
<evidence type="ECO:0000259" key="7">
    <source>
        <dbReference type="Pfam" id="PF08281"/>
    </source>
</evidence>
<dbReference type="InterPro" id="IPR013324">
    <property type="entry name" value="RNA_pol_sigma_r3/r4-like"/>
</dbReference>
<gene>
    <name evidence="8" type="primary">rpoE_6</name>
    <name evidence="8" type="ORF">AMOR_50730</name>
</gene>
<evidence type="ECO:0000256" key="3">
    <source>
        <dbReference type="ARBA" id="ARBA00023082"/>
    </source>
</evidence>
<evidence type="ECO:0000259" key="6">
    <source>
        <dbReference type="Pfam" id="PF04542"/>
    </source>
</evidence>
<dbReference type="PANTHER" id="PTHR43133:SF8">
    <property type="entry name" value="RNA POLYMERASE SIGMA FACTOR HI_1459-RELATED"/>
    <property type="match status" value="1"/>
</dbReference>
<evidence type="ECO:0000313" key="8">
    <source>
        <dbReference type="EMBL" id="BDG06077.1"/>
    </source>
</evidence>
<dbReference type="Proteomes" id="UP001162891">
    <property type="component" value="Chromosome"/>
</dbReference>
<dbReference type="InterPro" id="IPR013325">
    <property type="entry name" value="RNA_pol_sigma_r2"/>
</dbReference>
<keyword evidence="5" id="KW-0804">Transcription</keyword>
<reference evidence="9" key="1">
    <citation type="journal article" date="2022" name="Int. J. Syst. Evol. Microbiol.">
        <title>Anaeromyxobacter oryzae sp. nov., Anaeromyxobacter diazotrophicus sp. nov. and Anaeromyxobacter paludicola sp. nov., isolated from paddy soils.</title>
        <authorList>
            <person name="Itoh H."/>
            <person name="Xu Z."/>
            <person name="Mise K."/>
            <person name="Masuda Y."/>
            <person name="Ushijima N."/>
            <person name="Hayakawa C."/>
            <person name="Shiratori Y."/>
            <person name="Senoo K."/>
        </authorList>
    </citation>
    <scope>NUCLEOTIDE SEQUENCE [LARGE SCALE GENOMIC DNA]</scope>
    <source>
        <strain evidence="9">Red232</strain>
    </source>
</reference>
<dbReference type="InterPro" id="IPR014284">
    <property type="entry name" value="RNA_pol_sigma-70_dom"/>
</dbReference>
<dbReference type="InterPro" id="IPR039425">
    <property type="entry name" value="RNA_pol_sigma-70-like"/>
</dbReference>
<evidence type="ECO:0000256" key="2">
    <source>
        <dbReference type="ARBA" id="ARBA00023015"/>
    </source>
</evidence>
<dbReference type="InterPro" id="IPR007627">
    <property type="entry name" value="RNA_pol_sigma70_r2"/>
</dbReference>
<evidence type="ECO:0000256" key="4">
    <source>
        <dbReference type="ARBA" id="ARBA00023125"/>
    </source>
</evidence>
<dbReference type="PANTHER" id="PTHR43133">
    <property type="entry name" value="RNA POLYMERASE ECF-TYPE SIGMA FACTO"/>
    <property type="match status" value="1"/>
</dbReference>
<protein>
    <submittedName>
        <fullName evidence="8">RNA polymerase sigma24 factor</fullName>
    </submittedName>
</protein>
<keyword evidence="2" id="KW-0805">Transcription regulation</keyword>
<dbReference type="NCBIfam" id="TIGR02937">
    <property type="entry name" value="sigma70-ECF"/>
    <property type="match status" value="1"/>
</dbReference>
<dbReference type="RefSeq" id="WP_248355369.1">
    <property type="nucleotide sequence ID" value="NZ_AP025591.1"/>
</dbReference>
<dbReference type="CDD" id="cd06171">
    <property type="entry name" value="Sigma70_r4"/>
    <property type="match status" value="1"/>
</dbReference>
<dbReference type="InterPro" id="IPR036388">
    <property type="entry name" value="WH-like_DNA-bd_sf"/>
</dbReference>
<dbReference type="Gene3D" id="1.10.10.10">
    <property type="entry name" value="Winged helix-like DNA-binding domain superfamily/Winged helix DNA-binding domain"/>
    <property type="match status" value="1"/>
</dbReference>
<proteinExistence type="inferred from homology"/>
<feature type="domain" description="RNA polymerase sigma-70 region 2" evidence="6">
    <location>
        <begin position="34"/>
        <end position="98"/>
    </location>
</feature>
<accession>A0ABM7X2R2</accession>
<keyword evidence="4" id="KW-0238">DNA-binding</keyword>
<organism evidence="8 9">
    <name type="scientific">Anaeromyxobacter oryzae</name>
    <dbReference type="NCBI Taxonomy" id="2918170"/>
    <lineage>
        <taxon>Bacteria</taxon>
        <taxon>Pseudomonadati</taxon>
        <taxon>Myxococcota</taxon>
        <taxon>Myxococcia</taxon>
        <taxon>Myxococcales</taxon>
        <taxon>Cystobacterineae</taxon>
        <taxon>Anaeromyxobacteraceae</taxon>
        <taxon>Anaeromyxobacter</taxon>
    </lineage>
</organism>
<dbReference type="Pfam" id="PF08281">
    <property type="entry name" value="Sigma70_r4_2"/>
    <property type="match status" value="1"/>
</dbReference>
<dbReference type="SUPFAM" id="SSF88946">
    <property type="entry name" value="Sigma2 domain of RNA polymerase sigma factors"/>
    <property type="match status" value="1"/>
</dbReference>
<name>A0ABM7X2R2_9BACT</name>
<comment type="similarity">
    <text evidence="1">Belongs to the sigma-70 factor family. ECF subfamily.</text>
</comment>
<dbReference type="Gene3D" id="1.10.1740.10">
    <property type="match status" value="1"/>
</dbReference>
<keyword evidence="9" id="KW-1185">Reference proteome</keyword>
<dbReference type="EMBL" id="AP025591">
    <property type="protein sequence ID" value="BDG06077.1"/>
    <property type="molecule type" value="Genomic_DNA"/>
</dbReference>
<feature type="domain" description="RNA polymerase sigma factor 70 region 4 type 2" evidence="7">
    <location>
        <begin position="156"/>
        <end position="205"/>
    </location>
</feature>
<dbReference type="SUPFAM" id="SSF88659">
    <property type="entry name" value="Sigma3 and sigma4 domains of RNA polymerase sigma factors"/>
    <property type="match status" value="1"/>
</dbReference>
<evidence type="ECO:0000313" key="9">
    <source>
        <dbReference type="Proteomes" id="UP001162891"/>
    </source>
</evidence>
<keyword evidence="3" id="KW-0731">Sigma factor</keyword>
<evidence type="ECO:0000256" key="1">
    <source>
        <dbReference type="ARBA" id="ARBA00010641"/>
    </source>
</evidence>